<evidence type="ECO:0000313" key="3">
    <source>
        <dbReference type="EMBL" id="MCC3807703.1"/>
    </source>
</evidence>
<name>A0A9Q3YL38_VIBPH</name>
<dbReference type="EMBL" id="JACVHL010000029">
    <property type="protein sequence ID" value="MCC3807703.1"/>
    <property type="molecule type" value="Genomic_DNA"/>
</dbReference>
<keyword evidence="1" id="KW-1133">Transmembrane helix</keyword>
<dbReference type="AlphaFoldDB" id="A0A9Q3YL38"/>
<feature type="signal peptide" evidence="2">
    <location>
        <begin position="1"/>
        <end position="20"/>
    </location>
</feature>
<dbReference type="Proteomes" id="UP000726777">
    <property type="component" value="Unassembled WGS sequence"/>
</dbReference>
<keyword evidence="1" id="KW-0812">Transmembrane</keyword>
<sequence length="93" mass="10112">MNKKTLFFAALLMVAPTAMAAGGLDVGTDAVNEIRTWFYRFLGAVSLGYIGWNCFLAMNDKQQWNEVMASVAKVALAGGSILCADWAWSLWGS</sequence>
<accession>A0A9Q3YL38</accession>
<dbReference type="RefSeq" id="WP_025788925.1">
    <property type="nucleotide sequence ID" value="NZ_NNDH01000097.1"/>
</dbReference>
<reference evidence="3" key="1">
    <citation type="submission" date="2020-09" db="EMBL/GenBank/DDBJ databases">
        <title>Genome sequence of Vibrio parahaemolyticus isolates.</title>
        <authorList>
            <person name="Hammerl J.A."/>
            <person name="Strauch E."/>
        </authorList>
    </citation>
    <scope>NUCLEOTIDE SEQUENCE</scope>
    <source>
        <strain evidence="3">17-VB00146</strain>
    </source>
</reference>
<feature type="transmembrane region" description="Helical" evidence="1">
    <location>
        <begin position="70"/>
        <end position="91"/>
    </location>
</feature>
<evidence type="ECO:0000256" key="1">
    <source>
        <dbReference type="SAM" id="Phobius"/>
    </source>
</evidence>
<evidence type="ECO:0000256" key="2">
    <source>
        <dbReference type="SAM" id="SignalP"/>
    </source>
</evidence>
<feature type="chain" id="PRO_5040515339" evidence="2">
    <location>
        <begin position="21"/>
        <end position="93"/>
    </location>
</feature>
<comment type="caution">
    <text evidence="3">The sequence shown here is derived from an EMBL/GenBank/DDBJ whole genome shotgun (WGS) entry which is preliminary data.</text>
</comment>
<gene>
    <name evidence="3" type="ORF">IB292_22030</name>
</gene>
<proteinExistence type="predicted"/>
<keyword evidence="1" id="KW-0472">Membrane</keyword>
<keyword evidence="2" id="KW-0732">Signal</keyword>
<protein>
    <submittedName>
        <fullName evidence="3">Conjugal transfer protein</fullName>
    </submittedName>
</protein>
<organism evidence="3 4">
    <name type="scientific">Vibrio parahaemolyticus</name>
    <dbReference type="NCBI Taxonomy" id="670"/>
    <lineage>
        <taxon>Bacteria</taxon>
        <taxon>Pseudomonadati</taxon>
        <taxon>Pseudomonadota</taxon>
        <taxon>Gammaproteobacteria</taxon>
        <taxon>Vibrionales</taxon>
        <taxon>Vibrionaceae</taxon>
        <taxon>Vibrio</taxon>
    </lineage>
</organism>
<feature type="transmembrane region" description="Helical" evidence="1">
    <location>
        <begin position="36"/>
        <end position="58"/>
    </location>
</feature>
<evidence type="ECO:0000313" key="4">
    <source>
        <dbReference type="Proteomes" id="UP000726777"/>
    </source>
</evidence>